<dbReference type="AlphaFoldDB" id="A0A8B7Y1C2"/>
<dbReference type="Gene3D" id="3.40.50.150">
    <property type="entry name" value="Vaccinia Virus protein VP39"/>
    <property type="match status" value="1"/>
</dbReference>
<dbReference type="FunFam" id="3.40.50.150:FF:000054">
    <property type="entry name" value="Catechol O-methyltransferase"/>
    <property type="match status" value="1"/>
</dbReference>
<dbReference type="RefSeq" id="XP_022086327.1">
    <property type="nucleotide sequence ID" value="XM_022230635.1"/>
</dbReference>
<dbReference type="GO" id="GO:0042424">
    <property type="term" value="P:catecholamine catabolic process"/>
    <property type="evidence" value="ECO:0007669"/>
    <property type="project" value="TreeGrafter"/>
</dbReference>
<evidence type="ECO:0000256" key="3">
    <source>
        <dbReference type="ARBA" id="ARBA00022679"/>
    </source>
</evidence>
<dbReference type="GeneID" id="110976920"/>
<dbReference type="Pfam" id="PF01596">
    <property type="entry name" value="Methyltransf_3"/>
    <property type="match status" value="1"/>
</dbReference>
<evidence type="ECO:0000313" key="8">
    <source>
        <dbReference type="Proteomes" id="UP000694845"/>
    </source>
</evidence>
<evidence type="ECO:0000256" key="1">
    <source>
        <dbReference type="ARBA" id="ARBA00012880"/>
    </source>
</evidence>
<keyword evidence="5" id="KW-0531">Neurotransmitter degradation</keyword>
<dbReference type="OrthoDB" id="186626at2759"/>
<accession>A0A8B7Y1C2</accession>
<dbReference type="RefSeq" id="XP_022086328.1">
    <property type="nucleotide sequence ID" value="XM_022230636.1"/>
</dbReference>
<dbReference type="GO" id="GO:0032502">
    <property type="term" value="P:developmental process"/>
    <property type="evidence" value="ECO:0007669"/>
    <property type="project" value="TreeGrafter"/>
</dbReference>
<name>A0A8B7Y1C2_ACAPL</name>
<dbReference type="KEGG" id="aplc:110976920"/>
<evidence type="ECO:0000256" key="6">
    <source>
        <dbReference type="ARBA" id="ARBA00022939"/>
    </source>
</evidence>
<evidence type="ECO:0000313" key="9">
    <source>
        <dbReference type="RefSeq" id="XP_022086327.1"/>
    </source>
</evidence>
<evidence type="ECO:0000256" key="5">
    <source>
        <dbReference type="ARBA" id="ARBA00022867"/>
    </source>
</evidence>
<sequence>MVEQAEAMTQRAGKMLDYVVQNAVEGDAASIIRAADDYGYKCEQMMHVGAMKGEIVRTVVKELAPKVALELGTYFGYSAVLTASVMPEDGQLLTVEFNEKNADIARKFIQFARMDDKVTLIQGDSREVIKLMHEVYRVKTFDFVFLDHWKDVYKRDLKLLEENSLLHKGTVILADNMIRPGSPAYLKYVETSDWYQTERKYSKLQYSKDDDALAKSVYLGP</sequence>
<keyword evidence="4" id="KW-0949">S-adenosyl-L-methionine</keyword>
<evidence type="ECO:0000313" key="10">
    <source>
        <dbReference type="RefSeq" id="XP_022086328.1"/>
    </source>
</evidence>
<dbReference type="GO" id="GO:0016206">
    <property type="term" value="F:catechol O-methyltransferase activity"/>
    <property type="evidence" value="ECO:0007669"/>
    <property type="project" value="UniProtKB-EC"/>
</dbReference>
<dbReference type="InterPro" id="IPR029063">
    <property type="entry name" value="SAM-dependent_MTases_sf"/>
</dbReference>
<keyword evidence="3" id="KW-0808">Transferase</keyword>
<evidence type="ECO:0000256" key="7">
    <source>
        <dbReference type="ARBA" id="ARBA00023453"/>
    </source>
</evidence>
<dbReference type="InterPro" id="IPR002935">
    <property type="entry name" value="SAM_O-MeTrfase"/>
</dbReference>
<proteinExistence type="inferred from homology"/>
<dbReference type="PANTHER" id="PTHR43836:SF2">
    <property type="entry name" value="CATECHOL O-METHYLTRANSFERASE 1-RELATED"/>
    <property type="match status" value="1"/>
</dbReference>
<dbReference type="PANTHER" id="PTHR43836">
    <property type="entry name" value="CATECHOL O-METHYLTRANSFERASE 1-RELATED"/>
    <property type="match status" value="1"/>
</dbReference>
<dbReference type="GO" id="GO:0042417">
    <property type="term" value="P:dopamine metabolic process"/>
    <property type="evidence" value="ECO:0007669"/>
    <property type="project" value="TreeGrafter"/>
</dbReference>
<comment type="similarity">
    <text evidence="7">Belongs to the class I-like SAM-binding methyltransferase superfamily. Cation-dependent O-methyltransferase family.</text>
</comment>
<keyword evidence="2" id="KW-0489">Methyltransferase</keyword>
<gene>
    <name evidence="9 10" type="primary">LOC110976920</name>
</gene>
<dbReference type="Proteomes" id="UP000694845">
    <property type="component" value="Unplaced"/>
</dbReference>
<protein>
    <recommendedName>
        <fullName evidence="1">catechol O-methyltransferase</fullName>
        <ecNumber evidence="1">2.1.1.6</ecNumber>
    </recommendedName>
</protein>
<reference evidence="9 10" key="1">
    <citation type="submission" date="2025-04" db="UniProtKB">
        <authorList>
            <consortium name="RefSeq"/>
        </authorList>
    </citation>
    <scope>IDENTIFICATION</scope>
</reference>
<dbReference type="GO" id="GO:0032259">
    <property type="term" value="P:methylation"/>
    <property type="evidence" value="ECO:0007669"/>
    <property type="project" value="UniProtKB-KW"/>
</dbReference>
<keyword evidence="8" id="KW-1185">Reference proteome</keyword>
<keyword evidence="6" id="KW-0128">Catecholamine metabolism</keyword>
<dbReference type="PROSITE" id="PS51682">
    <property type="entry name" value="SAM_OMT_I"/>
    <property type="match status" value="1"/>
</dbReference>
<evidence type="ECO:0000256" key="2">
    <source>
        <dbReference type="ARBA" id="ARBA00022603"/>
    </source>
</evidence>
<evidence type="ECO:0000256" key="4">
    <source>
        <dbReference type="ARBA" id="ARBA00022691"/>
    </source>
</evidence>
<dbReference type="OMA" id="AIDEFGC"/>
<dbReference type="EC" id="2.1.1.6" evidence="1"/>
<organism evidence="8 9">
    <name type="scientific">Acanthaster planci</name>
    <name type="common">Crown-of-thorns starfish</name>
    <dbReference type="NCBI Taxonomy" id="133434"/>
    <lineage>
        <taxon>Eukaryota</taxon>
        <taxon>Metazoa</taxon>
        <taxon>Echinodermata</taxon>
        <taxon>Eleutherozoa</taxon>
        <taxon>Asterozoa</taxon>
        <taxon>Asteroidea</taxon>
        <taxon>Valvatacea</taxon>
        <taxon>Valvatida</taxon>
        <taxon>Acanthasteridae</taxon>
        <taxon>Acanthaster</taxon>
    </lineage>
</organism>
<dbReference type="SUPFAM" id="SSF53335">
    <property type="entry name" value="S-adenosyl-L-methionine-dependent methyltransferases"/>
    <property type="match status" value="1"/>
</dbReference>